<accession>A0A0H2RSS3</accession>
<feature type="compositionally biased region" description="Polar residues" evidence="1">
    <location>
        <begin position="28"/>
        <end position="38"/>
    </location>
</feature>
<keyword evidence="3" id="KW-1185">Reference proteome</keyword>
<dbReference type="AlphaFoldDB" id="A0A0H2RSS3"/>
<evidence type="ECO:0000313" key="2">
    <source>
        <dbReference type="EMBL" id="KLO15035.1"/>
    </source>
</evidence>
<name>A0A0H2RSS3_9AGAM</name>
<protein>
    <submittedName>
        <fullName evidence="2">Uncharacterized protein</fullName>
    </submittedName>
</protein>
<feature type="region of interest" description="Disordered" evidence="1">
    <location>
        <begin position="1"/>
        <end position="38"/>
    </location>
</feature>
<dbReference type="Proteomes" id="UP000053477">
    <property type="component" value="Unassembled WGS sequence"/>
</dbReference>
<sequence>MRDTHTRESTAKLPTNRRSITLDGAAAQRQSPALSTVPNIETITVYPPTADSKRDRKTAASHHDDVDVTFANPPQVFRLLTCAVAQLPSFKSTIEEMQIPVRVVETKRSSAAEHAHVYLDPSPPPHNELQTVERWRITYSIPKLWGEDSGYSSKGTGKTKRMMDDARPNADFMHSDFDFLLMILELDKLTDCGVLDVWKGRNLGDDERVKRDGARWRQGLIR</sequence>
<evidence type="ECO:0000313" key="3">
    <source>
        <dbReference type="Proteomes" id="UP000053477"/>
    </source>
</evidence>
<feature type="compositionally biased region" description="Basic and acidic residues" evidence="1">
    <location>
        <begin position="1"/>
        <end position="10"/>
    </location>
</feature>
<proteinExistence type="predicted"/>
<reference evidence="2 3" key="1">
    <citation type="submission" date="2015-04" db="EMBL/GenBank/DDBJ databases">
        <title>Complete genome sequence of Schizopora paradoxa KUC8140, a cosmopolitan wood degrader in East Asia.</title>
        <authorList>
            <consortium name="DOE Joint Genome Institute"/>
            <person name="Min B."/>
            <person name="Park H."/>
            <person name="Jang Y."/>
            <person name="Kim J.-J."/>
            <person name="Kim K.H."/>
            <person name="Pangilinan J."/>
            <person name="Lipzen A."/>
            <person name="Riley R."/>
            <person name="Grigoriev I.V."/>
            <person name="Spatafora J.W."/>
            <person name="Choi I.-G."/>
        </authorList>
    </citation>
    <scope>NUCLEOTIDE SEQUENCE [LARGE SCALE GENOMIC DNA]</scope>
    <source>
        <strain evidence="2 3">KUC8140</strain>
    </source>
</reference>
<dbReference type="InParanoid" id="A0A0H2RSS3"/>
<dbReference type="EMBL" id="KQ085935">
    <property type="protein sequence ID" value="KLO15035.1"/>
    <property type="molecule type" value="Genomic_DNA"/>
</dbReference>
<organism evidence="2 3">
    <name type="scientific">Schizopora paradoxa</name>
    <dbReference type="NCBI Taxonomy" id="27342"/>
    <lineage>
        <taxon>Eukaryota</taxon>
        <taxon>Fungi</taxon>
        <taxon>Dikarya</taxon>
        <taxon>Basidiomycota</taxon>
        <taxon>Agaricomycotina</taxon>
        <taxon>Agaricomycetes</taxon>
        <taxon>Hymenochaetales</taxon>
        <taxon>Schizoporaceae</taxon>
        <taxon>Schizopora</taxon>
    </lineage>
</organism>
<gene>
    <name evidence="2" type="ORF">SCHPADRAFT_888798</name>
</gene>
<evidence type="ECO:0000256" key="1">
    <source>
        <dbReference type="SAM" id="MobiDB-lite"/>
    </source>
</evidence>